<comment type="caution">
    <text evidence="3">The sequence shown here is derived from an EMBL/GenBank/DDBJ whole genome shotgun (WGS) entry which is preliminary data.</text>
</comment>
<evidence type="ECO:0000313" key="2">
    <source>
        <dbReference type="EMBL" id="NEK92675.1"/>
    </source>
</evidence>
<gene>
    <name evidence="3" type="ORF">G3R41_00595</name>
    <name evidence="2" type="ORF">GCU67_00595</name>
</gene>
<organism evidence="3 5">
    <name type="scientific">Modestobacter muralis</name>
    <dbReference type="NCBI Taxonomy" id="1608614"/>
    <lineage>
        <taxon>Bacteria</taxon>
        <taxon>Bacillati</taxon>
        <taxon>Actinomycetota</taxon>
        <taxon>Actinomycetes</taxon>
        <taxon>Geodermatophilales</taxon>
        <taxon>Geodermatophilaceae</taxon>
        <taxon>Modestobacter</taxon>
    </lineage>
</organism>
<protein>
    <submittedName>
        <fullName evidence="3">DUF4407 domain-containing protein</fullName>
    </submittedName>
</protein>
<name>A0A6P0H1H7_9ACTN</name>
<keyword evidence="1" id="KW-0472">Membrane</keyword>
<feature type="transmembrane region" description="Helical" evidence="1">
    <location>
        <begin position="33"/>
        <end position="55"/>
    </location>
</feature>
<dbReference type="Pfam" id="PF14362">
    <property type="entry name" value="DUF4407"/>
    <property type="match status" value="1"/>
</dbReference>
<dbReference type="RefSeq" id="WP_163609000.1">
    <property type="nucleotide sequence ID" value="NZ_JAAGWB010000002.1"/>
</dbReference>
<sequence>MKVRNRTTGDRLAVLAGARLDVLAVAPGARAKFVALGGVLVSTGGLAALSMAFALHMALGVWWPVSALVGIGWGMVIVNLDRMLLVGMAHDSSWLRNAAMAVPRIALAVLLGTVISTPLTLQVFSKEIDTTIVTLQAEAAEQFTDELAADARYAPVPVLEQQIAEEQAVLAGGGTTDPNADPRVTGAQAERDAKQATYDAAAQTFADLQAKAQCELDGTCGSGDEGQGAAYFGAAAAAAAQADVRDAARAELDTAERALEQARESAGTDAVSAGARSVAIAQADLATHTAELQRLTSARVAEQAAFDEQNAQSDGLLARLEAMDRLAQDRPAAGTAHLMLFLLFLSVELLPVLMKVMLNFSEPTAYDRLEELRDEEDVAAEEIRRNGRQRAQQARADLIVAAETDRMAREILDREIAAREEAERAAERKARRREARSLRRVLGRMVRTPAPAPAPAAAKPVTSLEPTLDTGELEAMMTAPSAVRTFGTTASRPAVPAPRVAGVLTDN</sequence>
<keyword evidence="1" id="KW-0812">Transmembrane</keyword>
<reference evidence="2 4" key="1">
    <citation type="submission" date="2020-01" db="EMBL/GenBank/DDBJ databases">
        <title>the WGS Modestobacter muralis CPCC 204518.</title>
        <authorList>
            <person name="Jiang Z."/>
        </authorList>
    </citation>
    <scope>NUCLEOTIDE SEQUENCE [LARGE SCALE GENOMIC DNA]</scope>
    <source>
        <strain evidence="2 4">DSM 100205</strain>
    </source>
</reference>
<evidence type="ECO:0000313" key="5">
    <source>
        <dbReference type="Proteomes" id="UP000471152"/>
    </source>
</evidence>
<keyword evidence="4" id="KW-1185">Reference proteome</keyword>
<feature type="transmembrane region" description="Helical" evidence="1">
    <location>
        <begin position="61"/>
        <end position="80"/>
    </location>
</feature>
<dbReference type="Proteomes" id="UP000468828">
    <property type="component" value="Unassembled WGS sequence"/>
</dbReference>
<dbReference type="EMBL" id="JAAGWB010000002">
    <property type="protein sequence ID" value="NEN49442.1"/>
    <property type="molecule type" value="Genomic_DNA"/>
</dbReference>
<dbReference type="Proteomes" id="UP000471152">
    <property type="component" value="Unassembled WGS sequence"/>
</dbReference>
<evidence type="ECO:0000313" key="3">
    <source>
        <dbReference type="EMBL" id="NEN49442.1"/>
    </source>
</evidence>
<dbReference type="AlphaFoldDB" id="A0A6P0H1H7"/>
<evidence type="ECO:0000256" key="1">
    <source>
        <dbReference type="SAM" id="Phobius"/>
    </source>
</evidence>
<evidence type="ECO:0000313" key="4">
    <source>
        <dbReference type="Proteomes" id="UP000468828"/>
    </source>
</evidence>
<feature type="transmembrane region" description="Helical" evidence="1">
    <location>
        <begin position="101"/>
        <end position="121"/>
    </location>
</feature>
<accession>A0A6P0H1H7</accession>
<reference evidence="3 5" key="2">
    <citation type="submission" date="2020-02" db="EMBL/GenBank/DDBJ databases">
        <title>The WGS of Modestobacter muralis DSM 100205.</title>
        <authorList>
            <person name="Jiang Z."/>
        </authorList>
    </citation>
    <scope>NUCLEOTIDE SEQUENCE [LARGE SCALE GENOMIC DNA]</scope>
    <source>
        <strain evidence="3 5">DSM 100205</strain>
    </source>
</reference>
<proteinExistence type="predicted"/>
<dbReference type="EMBL" id="JAAGWH010000002">
    <property type="protein sequence ID" value="NEK92675.1"/>
    <property type="molecule type" value="Genomic_DNA"/>
</dbReference>
<keyword evidence="1" id="KW-1133">Transmembrane helix</keyword>
<dbReference type="InterPro" id="IPR025519">
    <property type="entry name" value="DUF4407"/>
</dbReference>